<sequence>MYSGFLLCPPPPRPDAAARPSPVPSILSLLSLFGPRHGARCLATYLANTICTYIWHNKSEPCWRVASRLSPRLARFLLPTFLPPIAVAMLFSPIWARRATALCSLEYYTTVQRRHFPVSVSPGSVPARADPIARFRFRCPALTQHGPFSWVSRVARRHPRHCVKEIPRADPSVLLLSVPCCFSGVLLSLIPSSQERSHRLSSERQPPEYQTPNNK</sequence>
<gene>
    <name evidence="1" type="ORF">B0T22DRAFT_25268</name>
</gene>
<evidence type="ECO:0000313" key="2">
    <source>
        <dbReference type="Proteomes" id="UP001270362"/>
    </source>
</evidence>
<dbReference type="AlphaFoldDB" id="A0AAE0XGT4"/>
<reference evidence="1" key="1">
    <citation type="journal article" date="2023" name="Mol. Phylogenet. Evol.">
        <title>Genome-scale phylogeny and comparative genomics of the fungal order Sordariales.</title>
        <authorList>
            <person name="Hensen N."/>
            <person name="Bonometti L."/>
            <person name="Westerberg I."/>
            <person name="Brannstrom I.O."/>
            <person name="Guillou S."/>
            <person name="Cros-Aarteil S."/>
            <person name="Calhoun S."/>
            <person name="Haridas S."/>
            <person name="Kuo A."/>
            <person name="Mondo S."/>
            <person name="Pangilinan J."/>
            <person name="Riley R."/>
            <person name="LaButti K."/>
            <person name="Andreopoulos B."/>
            <person name="Lipzen A."/>
            <person name="Chen C."/>
            <person name="Yan M."/>
            <person name="Daum C."/>
            <person name="Ng V."/>
            <person name="Clum A."/>
            <person name="Steindorff A."/>
            <person name="Ohm R.A."/>
            <person name="Martin F."/>
            <person name="Silar P."/>
            <person name="Natvig D.O."/>
            <person name="Lalanne C."/>
            <person name="Gautier V."/>
            <person name="Ament-Velasquez S.L."/>
            <person name="Kruys A."/>
            <person name="Hutchinson M.I."/>
            <person name="Powell A.J."/>
            <person name="Barry K."/>
            <person name="Miller A.N."/>
            <person name="Grigoriev I.V."/>
            <person name="Debuchy R."/>
            <person name="Gladieux P."/>
            <person name="Hiltunen Thoren M."/>
            <person name="Johannesson H."/>
        </authorList>
    </citation>
    <scope>NUCLEOTIDE SEQUENCE</scope>
    <source>
        <strain evidence="1">CBS 314.62</strain>
    </source>
</reference>
<accession>A0AAE0XGT4</accession>
<name>A0AAE0XGT4_9PEZI</name>
<organism evidence="1 2">
    <name type="scientific">Podospora appendiculata</name>
    <dbReference type="NCBI Taxonomy" id="314037"/>
    <lineage>
        <taxon>Eukaryota</taxon>
        <taxon>Fungi</taxon>
        <taxon>Dikarya</taxon>
        <taxon>Ascomycota</taxon>
        <taxon>Pezizomycotina</taxon>
        <taxon>Sordariomycetes</taxon>
        <taxon>Sordariomycetidae</taxon>
        <taxon>Sordariales</taxon>
        <taxon>Podosporaceae</taxon>
        <taxon>Podospora</taxon>
    </lineage>
</organism>
<keyword evidence="2" id="KW-1185">Reference proteome</keyword>
<protein>
    <submittedName>
        <fullName evidence="1">Uncharacterized protein</fullName>
    </submittedName>
</protein>
<comment type="caution">
    <text evidence="1">The sequence shown here is derived from an EMBL/GenBank/DDBJ whole genome shotgun (WGS) entry which is preliminary data.</text>
</comment>
<reference evidence="1" key="2">
    <citation type="submission" date="2023-06" db="EMBL/GenBank/DDBJ databases">
        <authorList>
            <consortium name="Lawrence Berkeley National Laboratory"/>
            <person name="Haridas S."/>
            <person name="Hensen N."/>
            <person name="Bonometti L."/>
            <person name="Westerberg I."/>
            <person name="Brannstrom I.O."/>
            <person name="Guillou S."/>
            <person name="Cros-Aarteil S."/>
            <person name="Calhoun S."/>
            <person name="Kuo A."/>
            <person name="Mondo S."/>
            <person name="Pangilinan J."/>
            <person name="Riley R."/>
            <person name="Labutti K."/>
            <person name="Andreopoulos B."/>
            <person name="Lipzen A."/>
            <person name="Chen C."/>
            <person name="Yanf M."/>
            <person name="Daum C."/>
            <person name="Ng V."/>
            <person name="Clum A."/>
            <person name="Steindorff A."/>
            <person name="Ohm R."/>
            <person name="Martin F."/>
            <person name="Silar P."/>
            <person name="Natvig D."/>
            <person name="Lalanne C."/>
            <person name="Gautier V."/>
            <person name="Ament-Velasquez S.L."/>
            <person name="Kruys A."/>
            <person name="Hutchinson M.I."/>
            <person name="Powell A.J."/>
            <person name="Barry K."/>
            <person name="Miller A.N."/>
            <person name="Grigoriev I.V."/>
            <person name="Debuchy R."/>
            <person name="Gladieux P."/>
            <person name="Thoren M.H."/>
            <person name="Johannesson H."/>
        </authorList>
    </citation>
    <scope>NUCLEOTIDE SEQUENCE</scope>
    <source>
        <strain evidence="1">CBS 314.62</strain>
    </source>
</reference>
<dbReference type="EMBL" id="JAULSO010000001">
    <property type="protein sequence ID" value="KAK3692767.1"/>
    <property type="molecule type" value="Genomic_DNA"/>
</dbReference>
<evidence type="ECO:0000313" key="1">
    <source>
        <dbReference type="EMBL" id="KAK3692767.1"/>
    </source>
</evidence>
<dbReference type="Proteomes" id="UP001270362">
    <property type="component" value="Unassembled WGS sequence"/>
</dbReference>
<proteinExistence type="predicted"/>